<evidence type="ECO:0000313" key="2">
    <source>
        <dbReference type="Proteomes" id="UP000265520"/>
    </source>
</evidence>
<sequence>MGKMVVVRVEDGAVEGVYCGEARIGVVVGSIIFMVEECN</sequence>
<dbReference type="Proteomes" id="UP000265520">
    <property type="component" value="Unassembled WGS sequence"/>
</dbReference>
<keyword evidence="2" id="KW-1185">Reference proteome</keyword>
<evidence type="ECO:0000313" key="1">
    <source>
        <dbReference type="EMBL" id="MCI95578.1"/>
    </source>
</evidence>
<comment type="caution">
    <text evidence="1">The sequence shown here is derived from an EMBL/GenBank/DDBJ whole genome shotgun (WGS) entry which is preliminary data.</text>
</comment>
<organism evidence="1 2">
    <name type="scientific">Trifolium medium</name>
    <dbReference type="NCBI Taxonomy" id="97028"/>
    <lineage>
        <taxon>Eukaryota</taxon>
        <taxon>Viridiplantae</taxon>
        <taxon>Streptophyta</taxon>
        <taxon>Embryophyta</taxon>
        <taxon>Tracheophyta</taxon>
        <taxon>Spermatophyta</taxon>
        <taxon>Magnoliopsida</taxon>
        <taxon>eudicotyledons</taxon>
        <taxon>Gunneridae</taxon>
        <taxon>Pentapetalae</taxon>
        <taxon>rosids</taxon>
        <taxon>fabids</taxon>
        <taxon>Fabales</taxon>
        <taxon>Fabaceae</taxon>
        <taxon>Papilionoideae</taxon>
        <taxon>50 kb inversion clade</taxon>
        <taxon>NPAAA clade</taxon>
        <taxon>Hologalegina</taxon>
        <taxon>IRL clade</taxon>
        <taxon>Trifolieae</taxon>
        <taxon>Trifolium</taxon>
    </lineage>
</organism>
<dbReference type="AlphaFoldDB" id="A0A392W4L2"/>
<name>A0A392W4L2_9FABA</name>
<dbReference type="EMBL" id="LXQA011391012">
    <property type="protein sequence ID" value="MCI95578.1"/>
    <property type="molecule type" value="Genomic_DNA"/>
</dbReference>
<accession>A0A392W4L2</accession>
<feature type="non-terminal residue" evidence="1">
    <location>
        <position position="39"/>
    </location>
</feature>
<protein>
    <submittedName>
        <fullName evidence="1">Uncharacterized protein</fullName>
    </submittedName>
</protein>
<proteinExistence type="predicted"/>
<reference evidence="1 2" key="1">
    <citation type="journal article" date="2018" name="Front. Plant Sci.">
        <title>Red Clover (Trifolium pratense) and Zigzag Clover (T. medium) - A Picture of Genomic Similarities and Differences.</title>
        <authorList>
            <person name="Dluhosova J."/>
            <person name="Istvanek J."/>
            <person name="Nedelnik J."/>
            <person name="Repkova J."/>
        </authorList>
    </citation>
    <scope>NUCLEOTIDE SEQUENCE [LARGE SCALE GENOMIC DNA]</scope>
    <source>
        <strain evidence="2">cv. 10/8</strain>
        <tissue evidence="1">Leaf</tissue>
    </source>
</reference>